<dbReference type="GO" id="GO:0005886">
    <property type="term" value="C:plasma membrane"/>
    <property type="evidence" value="ECO:0007669"/>
    <property type="project" value="UniProtKB-SubCell"/>
</dbReference>
<feature type="domain" description="ABC transmembrane type-1" evidence="8">
    <location>
        <begin position="95"/>
        <end position="324"/>
    </location>
</feature>
<gene>
    <name evidence="9" type="primary">dppB</name>
    <name evidence="9" type="ORF">RG1141_CH28700</name>
</gene>
<dbReference type="HOGENOM" id="CLU_036879_0_0_5"/>
<evidence type="ECO:0000259" key="8">
    <source>
        <dbReference type="PROSITE" id="PS50928"/>
    </source>
</evidence>
<accession>A0A068T9K7</accession>
<protein>
    <submittedName>
        <fullName evidence="9">Dipeptide transporter permease DppB</fullName>
    </submittedName>
</protein>
<dbReference type="PROSITE" id="PS50928">
    <property type="entry name" value="ABC_TM1"/>
    <property type="match status" value="1"/>
</dbReference>
<name>A0A068T9K7_NEOGA</name>
<evidence type="ECO:0000256" key="4">
    <source>
        <dbReference type="ARBA" id="ARBA00022692"/>
    </source>
</evidence>
<keyword evidence="4 7" id="KW-0812">Transmembrane</keyword>
<dbReference type="EMBL" id="HG938355">
    <property type="protein sequence ID" value="CDN55207.1"/>
    <property type="molecule type" value="Genomic_DNA"/>
</dbReference>
<dbReference type="PATRIC" id="fig|1028801.3.peg.2924"/>
<sequence>MASFIIRRLIALIPVMCIVLVIVFSLVRLIPGDPAVTLLGPGATKEQIDALRAQLDLDQPVVLQFANYVFGLLKGDLGFSLKSGLPVTGEILTRLPATIELSVLAVIVAIILGIPIGVLSAVRPNSIFDHVTRVVSLVGVSMPAFLLALILQLIFATYLGWLPVSGRMSSFLTVETVTGFAVLDGIITGNFAAAWSAVQHLILPTAVLASFLAATLGRFVRNTMLDVMGEDFIRTARAKGVRRSSVVLNHGLRNSLLPAITVIGLKFAEMLGGAILTETIFAWPGIGRYMFEAIKNRDYPVIQGTTLVFALMFVLTSIIVDLLYGVLDPRIRRKMG</sequence>
<comment type="similarity">
    <text evidence="7">Belongs to the binding-protein-dependent transport system permease family.</text>
</comment>
<feature type="transmembrane region" description="Helical" evidence="7">
    <location>
        <begin position="9"/>
        <end position="30"/>
    </location>
</feature>
<dbReference type="RefSeq" id="WP_038544787.1">
    <property type="nucleotide sequence ID" value="NZ_HG938355.1"/>
</dbReference>
<dbReference type="AlphaFoldDB" id="A0A068T9K7"/>
<keyword evidence="3" id="KW-1003">Cell membrane</keyword>
<dbReference type="Pfam" id="PF00528">
    <property type="entry name" value="BPD_transp_1"/>
    <property type="match status" value="1"/>
</dbReference>
<dbReference type="eggNOG" id="COG0601">
    <property type="taxonomic scope" value="Bacteria"/>
</dbReference>
<keyword evidence="2 7" id="KW-0813">Transport</keyword>
<evidence type="ECO:0000256" key="3">
    <source>
        <dbReference type="ARBA" id="ARBA00022475"/>
    </source>
</evidence>
<evidence type="ECO:0000256" key="1">
    <source>
        <dbReference type="ARBA" id="ARBA00004651"/>
    </source>
</evidence>
<evidence type="ECO:0000313" key="10">
    <source>
        <dbReference type="Proteomes" id="UP000028186"/>
    </source>
</evidence>
<comment type="subcellular location">
    <subcellularLocation>
        <location evidence="1 7">Cell membrane</location>
        <topology evidence="1 7">Multi-pass membrane protein</topology>
    </subcellularLocation>
</comment>
<evidence type="ECO:0000313" key="9">
    <source>
        <dbReference type="EMBL" id="CDN55207.1"/>
    </source>
</evidence>
<evidence type="ECO:0000256" key="2">
    <source>
        <dbReference type="ARBA" id="ARBA00022448"/>
    </source>
</evidence>
<evidence type="ECO:0000256" key="5">
    <source>
        <dbReference type="ARBA" id="ARBA00022989"/>
    </source>
</evidence>
<dbReference type="GO" id="GO:0055085">
    <property type="term" value="P:transmembrane transport"/>
    <property type="evidence" value="ECO:0007669"/>
    <property type="project" value="InterPro"/>
</dbReference>
<feature type="transmembrane region" description="Helical" evidence="7">
    <location>
        <begin position="201"/>
        <end position="220"/>
    </location>
</feature>
<dbReference type="InterPro" id="IPR000515">
    <property type="entry name" value="MetI-like"/>
</dbReference>
<dbReference type="Proteomes" id="UP000028186">
    <property type="component" value="Chromosome I"/>
</dbReference>
<feature type="transmembrane region" description="Helical" evidence="7">
    <location>
        <begin position="101"/>
        <end position="122"/>
    </location>
</feature>
<proteinExistence type="inferred from homology"/>
<reference evidence="10" key="1">
    <citation type="journal article" date="2014" name="BMC Genomics">
        <title>Genome sequencing of two Neorhizobium galegae strains reveals a noeT gene responsible for the unusual acetylation of the nodulation factors.</title>
        <authorList>
            <person name="Osterman J."/>
            <person name="Marsh J."/>
            <person name="Laine P.K."/>
            <person name="Zeng Z."/>
            <person name="Alatalo E."/>
            <person name="Sullivan J.T."/>
            <person name="Young J.P."/>
            <person name="Thomas-Oates J."/>
            <person name="Paulin L."/>
            <person name="Lindstrom K."/>
        </authorList>
    </citation>
    <scope>NUCLEOTIDE SEQUENCE [LARGE SCALE GENOMIC DNA]</scope>
    <source>
        <strain evidence="10">HAMBI 1141</strain>
    </source>
</reference>
<dbReference type="CDD" id="cd06261">
    <property type="entry name" value="TM_PBP2"/>
    <property type="match status" value="1"/>
</dbReference>
<feature type="transmembrane region" description="Helical" evidence="7">
    <location>
        <begin position="306"/>
        <end position="327"/>
    </location>
</feature>
<keyword evidence="5 7" id="KW-1133">Transmembrane helix</keyword>
<dbReference type="Pfam" id="PF19300">
    <property type="entry name" value="BPD_transp_1_N"/>
    <property type="match status" value="1"/>
</dbReference>
<feature type="transmembrane region" description="Helical" evidence="7">
    <location>
        <begin position="134"/>
        <end position="161"/>
    </location>
</feature>
<keyword evidence="6 7" id="KW-0472">Membrane</keyword>
<dbReference type="InterPro" id="IPR045621">
    <property type="entry name" value="BPD_transp_1_N"/>
</dbReference>
<dbReference type="KEGG" id="ngl:RG1141_CH28700"/>
<dbReference type="SUPFAM" id="SSF161098">
    <property type="entry name" value="MetI-like"/>
    <property type="match status" value="1"/>
</dbReference>
<dbReference type="InterPro" id="IPR035906">
    <property type="entry name" value="MetI-like_sf"/>
</dbReference>
<dbReference type="Gene3D" id="1.10.3720.10">
    <property type="entry name" value="MetI-like"/>
    <property type="match status" value="1"/>
</dbReference>
<evidence type="ECO:0000256" key="7">
    <source>
        <dbReference type="RuleBase" id="RU363032"/>
    </source>
</evidence>
<dbReference type="PANTHER" id="PTHR43163:SF6">
    <property type="entry name" value="DIPEPTIDE TRANSPORT SYSTEM PERMEASE PROTEIN DPPB-RELATED"/>
    <property type="match status" value="1"/>
</dbReference>
<evidence type="ECO:0000256" key="6">
    <source>
        <dbReference type="ARBA" id="ARBA00023136"/>
    </source>
</evidence>
<dbReference type="PANTHER" id="PTHR43163">
    <property type="entry name" value="DIPEPTIDE TRANSPORT SYSTEM PERMEASE PROTEIN DPPB-RELATED"/>
    <property type="match status" value="1"/>
</dbReference>
<organism evidence="9 10">
    <name type="scientific">Neorhizobium galegae bv. officinalis bv. officinalis str. HAMBI 1141</name>
    <dbReference type="NCBI Taxonomy" id="1028801"/>
    <lineage>
        <taxon>Bacteria</taxon>
        <taxon>Pseudomonadati</taxon>
        <taxon>Pseudomonadota</taxon>
        <taxon>Alphaproteobacteria</taxon>
        <taxon>Hyphomicrobiales</taxon>
        <taxon>Rhizobiaceae</taxon>
        <taxon>Rhizobium/Agrobacterium group</taxon>
        <taxon>Neorhizobium</taxon>
    </lineage>
</organism>